<organism evidence="2">
    <name type="scientific">Anopheles braziliensis</name>
    <dbReference type="NCBI Taxonomy" id="58242"/>
    <lineage>
        <taxon>Eukaryota</taxon>
        <taxon>Metazoa</taxon>
        <taxon>Ecdysozoa</taxon>
        <taxon>Arthropoda</taxon>
        <taxon>Hexapoda</taxon>
        <taxon>Insecta</taxon>
        <taxon>Pterygota</taxon>
        <taxon>Neoptera</taxon>
        <taxon>Endopterygota</taxon>
        <taxon>Diptera</taxon>
        <taxon>Nematocera</taxon>
        <taxon>Culicoidea</taxon>
        <taxon>Culicidae</taxon>
        <taxon>Anophelinae</taxon>
        <taxon>Anopheles</taxon>
    </lineage>
</organism>
<dbReference type="AlphaFoldDB" id="A0A2M3ZX70"/>
<accession>A0A2M3ZX70</accession>
<feature type="chain" id="PRO_5014856740" evidence="1">
    <location>
        <begin position="18"/>
        <end position="99"/>
    </location>
</feature>
<protein>
    <submittedName>
        <fullName evidence="2">Putative secreted peptide</fullName>
    </submittedName>
</protein>
<reference evidence="2" key="1">
    <citation type="submission" date="2018-01" db="EMBL/GenBank/DDBJ databases">
        <title>An insight into the sialome of Amazonian anophelines.</title>
        <authorList>
            <person name="Ribeiro J.M."/>
            <person name="Scarpassa V."/>
            <person name="Calvo E."/>
        </authorList>
    </citation>
    <scope>NUCLEOTIDE SEQUENCE</scope>
    <source>
        <tissue evidence="2">Salivary glands</tissue>
    </source>
</reference>
<evidence type="ECO:0000313" key="2">
    <source>
        <dbReference type="EMBL" id="MBW33072.1"/>
    </source>
</evidence>
<proteinExistence type="predicted"/>
<sequence>MLPLLLLLVVVRKKVICTNVCLLSFGRLHCTVESLLHQPGSSSYILMRRRFALLRVCVCVCKHRSHFVGTECGFVLPFALDNSRRRGSSSPSLCQYQIS</sequence>
<evidence type="ECO:0000256" key="1">
    <source>
        <dbReference type="SAM" id="SignalP"/>
    </source>
</evidence>
<feature type="signal peptide" evidence="1">
    <location>
        <begin position="1"/>
        <end position="17"/>
    </location>
</feature>
<keyword evidence="1" id="KW-0732">Signal</keyword>
<dbReference type="EMBL" id="GGFM01012321">
    <property type="protein sequence ID" value="MBW33072.1"/>
    <property type="molecule type" value="Transcribed_RNA"/>
</dbReference>
<name>A0A2M3ZX70_9DIPT</name>